<feature type="compositionally biased region" description="Acidic residues" evidence="10">
    <location>
        <begin position="161"/>
        <end position="170"/>
    </location>
</feature>
<feature type="compositionally biased region" description="Polar residues" evidence="10">
    <location>
        <begin position="85"/>
        <end position="94"/>
    </location>
</feature>
<comment type="similarity">
    <text evidence="2 9">Belongs to the nucleoporin Nup85 family.</text>
</comment>
<dbReference type="GO" id="GO:0006606">
    <property type="term" value="P:protein import into nucleus"/>
    <property type="evidence" value="ECO:0007669"/>
    <property type="project" value="TreeGrafter"/>
</dbReference>
<evidence type="ECO:0000256" key="2">
    <source>
        <dbReference type="ARBA" id="ARBA00005573"/>
    </source>
</evidence>
<keyword evidence="7 9" id="KW-0906">Nuclear pore complex</keyword>
<comment type="subunit">
    <text evidence="9">Component of the nuclear pore complex (NPC).</text>
</comment>
<feature type="region of interest" description="Disordered" evidence="10">
    <location>
        <begin position="1066"/>
        <end position="1096"/>
    </location>
</feature>
<dbReference type="EMBL" id="FWEW01000204">
    <property type="protein sequence ID" value="SLM34029.1"/>
    <property type="molecule type" value="Genomic_DNA"/>
</dbReference>
<evidence type="ECO:0000256" key="7">
    <source>
        <dbReference type="ARBA" id="ARBA00023132"/>
    </source>
</evidence>
<protein>
    <recommendedName>
        <fullName evidence="9">Nuclear pore complex protein Nup85</fullName>
    </recommendedName>
</protein>
<name>A0A1W5CTN9_9LECA</name>
<evidence type="ECO:0000256" key="5">
    <source>
        <dbReference type="ARBA" id="ARBA00022927"/>
    </source>
</evidence>
<feature type="compositionally biased region" description="Polar residues" evidence="10">
    <location>
        <begin position="1066"/>
        <end position="1075"/>
    </location>
</feature>
<comment type="subcellular location">
    <subcellularLocation>
        <location evidence="1 9">Nucleus</location>
        <location evidence="1 9">Nuclear pore complex</location>
    </subcellularLocation>
</comment>
<dbReference type="GO" id="GO:0045893">
    <property type="term" value="P:positive regulation of DNA-templated transcription"/>
    <property type="evidence" value="ECO:0007669"/>
    <property type="project" value="TreeGrafter"/>
</dbReference>
<sequence length="1137" mass="123599">MSTWTAPESSSPPSTPDYHSRSASSHGNPFASFAPHPSTTPAGPPPSSARSFTPVGPPPPSVFGSPQLGPGDKLFSSKPSFGPSLGSSKNSVSFAGNEETRNNFAFSTQSDTAIGFKQGPRGNTFAVPSSSPPSGIGDDDSGDGPNGRDEHGESNYVSEGSEQDSMEFDSDAERRDRHNAASTSSYLHRGHQSTGSPFGNVGERPTSDVEPPRSTKRSRGGNSLSYSSSHGGKKALTKKKDSALPGLARDVARQHEEVSLDEPDELILGTEELVNHLYPAAQSLEEQERTIQAALVAVPEALSKLWQSCCDREYGKPTQEDYAINIGPDEHASPMCKASFLGNLLLCIHHPPGARGKQAFAAPRSNRLSSFSSSTNAFQTPARPTAFPKVVLDWLDEHHNPYRAAMTDLRTTHPNPTAYLNYWDIIFSTILRGKLADVRGILKESDFRYARTARDDGYSQDGYQGSQLGNIDRVINRAIQVLELCPALQSGDWAVTDNDWTIFRKRIEQAIDDLATFAEGRDRDLDPTESTFEAENFGITNPDMTLSRTSRRAQSKVPWTIYQNLKAMYRILLGGATEIISVAQDWLEATIGLTAWWDGDDDAEIAIGSLSTSRRSTMRSQSRVPRSVDADTIGGYLRRMAYAFERVTDDNDDEAFQINPMNQVEVGIASILEGDVEGVISMLRCWSLPIASAVMEVASQAGWFEASAGGRIVDGFNESDLMVLSYGQSAKEMDRDNILIQYAEELFKKSTLDDPKAKTIREGWELAMQILTRLDDSRLAKKKIAELLNQLQLHSEQRVDKLLDVCNNLGMAQEAYDTAERYANSIAEGSNRYGTALIYYARAHNGRKVKNVLDLLISYSLVGSLAYPPTSDLDNSLKSLVFSPKHSLTQIAELDSEAAELLQTYLSGYATLRQFYDLRDEEKQLKEGQKPSLRPLARKKAAAAALLAVINSAADNIYGGLYDENRGAVVPVDGLLALLGEALVFVDQPKAVLTMPQTVSLLKAVEDLQTVTARVYAQCEECFQATIAAAHGSQPSSSPRALLKKGISSMTSSSGFSLMGSSIMEHSTTSANGSNRNGGQGSMGSSGVLVPGGDEGKRGWDWRMGFGTEVRGEDVLAILRLGLAKEVARAWVEGGET</sequence>
<dbReference type="InterPro" id="IPR011502">
    <property type="entry name" value="Nucleoporin_Nup85"/>
</dbReference>
<keyword evidence="8 9" id="KW-0539">Nucleus</keyword>
<evidence type="ECO:0000256" key="6">
    <source>
        <dbReference type="ARBA" id="ARBA00023010"/>
    </source>
</evidence>
<feature type="compositionally biased region" description="Polar residues" evidence="10">
    <location>
        <begin position="180"/>
        <end position="197"/>
    </location>
</feature>
<accession>A0A1W5CTN9</accession>
<keyword evidence="4 9" id="KW-0509">mRNA transport</keyword>
<keyword evidence="5 9" id="KW-0653">Protein transport</keyword>
<dbReference type="PANTHER" id="PTHR13373:SF21">
    <property type="entry name" value="NUCLEAR PORE COMPLEX PROTEIN NUP85"/>
    <property type="match status" value="1"/>
</dbReference>
<dbReference type="GO" id="GO:0031080">
    <property type="term" value="C:nuclear pore outer ring"/>
    <property type="evidence" value="ECO:0007669"/>
    <property type="project" value="TreeGrafter"/>
</dbReference>
<keyword evidence="9" id="KW-0472">Membrane</keyword>
<feature type="compositionally biased region" description="Low complexity" evidence="10">
    <location>
        <begin position="1"/>
        <end position="12"/>
    </location>
</feature>
<keyword evidence="12" id="KW-1185">Reference proteome</keyword>
<evidence type="ECO:0000256" key="1">
    <source>
        <dbReference type="ARBA" id="ARBA00004567"/>
    </source>
</evidence>
<evidence type="ECO:0000256" key="4">
    <source>
        <dbReference type="ARBA" id="ARBA00022816"/>
    </source>
</evidence>
<keyword evidence="3 9" id="KW-0813">Transport</keyword>
<proteinExistence type="inferred from homology"/>
<dbReference type="Proteomes" id="UP000192927">
    <property type="component" value="Unassembled WGS sequence"/>
</dbReference>
<dbReference type="GO" id="GO:0017056">
    <property type="term" value="F:structural constituent of nuclear pore"/>
    <property type="evidence" value="ECO:0007669"/>
    <property type="project" value="TreeGrafter"/>
</dbReference>
<evidence type="ECO:0000256" key="10">
    <source>
        <dbReference type="SAM" id="MobiDB-lite"/>
    </source>
</evidence>
<dbReference type="AlphaFoldDB" id="A0A1W5CTN9"/>
<evidence type="ECO:0000256" key="3">
    <source>
        <dbReference type="ARBA" id="ARBA00022448"/>
    </source>
</evidence>
<keyword evidence="6 9" id="KW-0811">Translocation</keyword>
<organism evidence="11 12">
    <name type="scientific">Lasallia pustulata</name>
    <dbReference type="NCBI Taxonomy" id="136370"/>
    <lineage>
        <taxon>Eukaryota</taxon>
        <taxon>Fungi</taxon>
        <taxon>Dikarya</taxon>
        <taxon>Ascomycota</taxon>
        <taxon>Pezizomycotina</taxon>
        <taxon>Lecanoromycetes</taxon>
        <taxon>OSLEUM clade</taxon>
        <taxon>Umbilicariomycetidae</taxon>
        <taxon>Umbilicariales</taxon>
        <taxon>Umbilicariaceae</taxon>
        <taxon>Lasallia</taxon>
    </lineage>
</organism>
<feature type="compositionally biased region" description="Polar residues" evidence="10">
    <location>
        <begin position="102"/>
        <end position="112"/>
    </location>
</feature>
<reference evidence="12" key="1">
    <citation type="submission" date="2017-03" db="EMBL/GenBank/DDBJ databases">
        <authorList>
            <person name="Sharma R."/>
            <person name="Thines M."/>
        </authorList>
    </citation>
    <scope>NUCLEOTIDE SEQUENCE [LARGE SCALE GENOMIC DNA]</scope>
</reference>
<evidence type="ECO:0000256" key="8">
    <source>
        <dbReference type="ARBA" id="ARBA00023242"/>
    </source>
</evidence>
<dbReference type="PANTHER" id="PTHR13373">
    <property type="entry name" value="FROUNT PROTEIN-RELATED"/>
    <property type="match status" value="1"/>
</dbReference>
<evidence type="ECO:0000256" key="9">
    <source>
        <dbReference type="RuleBase" id="RU365073"/>
    </source>
</evidence>
<feature type="region of interest" description="Disordered" evidence="10">
    <location>
        <begin position="1"/>
        <end position="245"/>
    </location>
</feature>
<feature type="compositionally biased region" description="Low complexity" evidence="10">
    <location>
        <begin position="220"/>
        <end position="230"/>
    </location>
</feature>
<dbReference type="Pfam" id="PF07575">
    <property type="entry name" value="Nucleopor_Nup85"/>
    <property type="match status" value="1"/>
</dbReference>
<comment type="function">
    <text evidence="9">Functions as a component of the nuclear pore complex (NPC).</text>
</comment>
<evidence type="ECO:0000313" key="12">
    <source>
        <dbReference type="Proteomes" id="UP000192927"/>
    </source>
</evidence>
<dbReference type="GO" id="GO:0006406">
    <property type="term" value="P:mRNA export from nucleus"/>
    <property type="evidence" value="ECO:0007669"/>
    <property type="project" value="TreeGrafter"/>
</dbReference>
<dbReference type="GO" id="GO:0031965">
    <property type="term" value="C:nuclear membrane"/>
    <property type="evidence" value="ECO:0007669"/>
    <property type="project" value="UniProtKB-UniRule"/>
</dbReference>
<evidence type="ECO:0000313" key="11">
    <source>
        <dbReference type="EMBL" id="SLM34029.1"/>
    </source>
</evidence>